<dbReference type="PANTHER" id="PTHR47506">
    <property type="entry name" value="TRANSCRIPTIONAL REGULATORY PROTEIN"/>
    <property type="match status" value="1"/>
</dbReference>
<dbReference type="SUPFAM" id="SSF48498">
    <property type="entry name" value="Tetracyclin repressor-like, C-terminal domain"/>
    <property type="match status" value="1"/>
</dbReference>
<name>A0A1A3PDI6_MYCAS</name>
<dbReference type="Proteomes" id="UP000093928">
    <property type="component" value="Unassembled WGS sequence"/>
</dbReference>
<dbReference type="InterPro" id="IPR009057">
    <property type="entry name" value="Homeodomain-like_sf"/>
</dbReference>
<dbReference type="AlphaFoldDB" id="A0A1A3PDI6"/>
<dbReference type="InterPro" id="IPR036271">
    <property type="entry name" value="Tet_transcr_reg_TetR-rel_C_sf"/>
</dbReference>
<evidence type="ECO:0000256" key="5">
    <source>
        <dbReference type="SAM" id="MobiDB-lite"/>
    </source>
</evidence>
<evidence type="ECO:0000259" key="6">
    <source>
        <dbReference type="PROSITE" id="PS50977"/>
    </source>
</evidence>
<dbReference type="PANTHER" id="PTHR47506:SF7">
    <property type="entry name" value="TRANSCRIPTIONAL REGULATORY PROTEIN"/>
    <property type="match status" value="1"/>
</dbReference>
<keyword evidence="1" id="KW-0805">Transcription regulation</keyword>
<evidence type="ECO:0000256" key="2">
    <source>
        <dbReference type="ARBA" id="ARBA00023125"/>
    </source>
</evidence>
<keyword evidence="3" id="KW-0804">Transcription</keyword>
<feature type="domain" description="HTH tetR-type" evidence="6">
    <location>
        <begin position="25"/>
        <end position="85"/>
    </location>
</feature>
<dbReference type="Gene3D" id="1.10.357.10">
    <property type="entry name" value="Tetracycline Repressor, domain 2"/>
    <property type="match status" value="1"/>
</dbReference>
<dbReference type="PROSITE" id="PS50977">
    <property type="entry name" value="HTH_TETR_2"/>
    <property type="match status" value="1"/>
</dbReference>
<proteinExistence type="predicted"/>
<feature type="region of interest" description="Disordered" evidence="5">
    <location>
        <begin position="1"/>
        <end position="24"/>
    </location>
</feature>
<evidence type="ECO:0000256" key="4">
    <source>
        <dbReference type="PROSITE-ProRule" id="PRU00335"/>
    </source>
</evidence>
<dbReference type="Pfam" id="PF00440">
    <property type="entry name" value="TetR_N"/>
    <property type="match status" value="1"/>
</dbReference>
<keyword evidence="2 4" id="KW-0238">DNA-binding</keyword>
<dbReference type="GO" id="GO:0003677">
    <property type="term" value="F:DNA binding"/>
    <property type="evidence" value="ECO:0007669"/>
    <property type="project" value="UniProtKB-UniRule"/>
</dbReference>
<evidence type="ECO:0000313" key="7">
    <source>
        <dbReference type="EMBL" id="OBK30662.1"/>
    </source>
</evidence>
<dbReference type="InterPro" id="IPR001647">
    <property type="entry name" value="HTH_TetR"/>
</dbReference>
<comment type="caution">
    <text evidence="7">The sequence shown here is derived from an EMBL/GenBank/DDBJ whole genome shotgun (WGS) entry which is preliminary data.</text>
</comment>
<gene>
    <name evidence="7" type="ORF">A5634_15325</name>
</gene>
<dbReference type="EMBL" id="LZLS01000023">
    <property type="protein sequence ID" value="OBK30662.1"/>
    <property type="molecule type" value="Genomic_DNA"/>
</dbReference>
<feature type="DNA-binding region" description="H-T-H motif" evidence="4">
    <location>
        <begin position="48"/>
        <end position="67"/>
    </location>
</feature>
<dbReference type="OrthoDB" id="4726108at2"/>
<protein>
    <recommendedName>
        <fullName evidence="6">HTH tetR-type domain-containing protein</fullName>
    </recommendedName>
</protein>
<reference evidence="7 8" key="1">
    <citation type="submission" date="2016-06" db="EMBL/GenBank/DDBJ databases">
        <authorList>
            <person name="Kjaerup R.B."/>
            <person name="Dalgaard T.S."/>
            <person name="Juul-Madsen H.R."/>
        </authorList>
    </citation>
    <scope>NUCLEOTIDE SEQUENCE [LARGE SCALE GENOMIC DNA]</scope>
    <source>
        <strain evidence="7 8">1165133.8</strain>
    </source>
</reference>
<accession>A0A1A3PDI6</accession>
<dbReference type="RefSeq" id="WP_065142514.1">
    <property type="nucleotide sequence ID" value="NZ_LZLS01000023.1"/>
</dbReference>
<dbReference type="SUPFAM" id="SSF46689">
    <property type="entry name" value="Homeodomain-like"/>
    <property type="match status" value="1"/>
</dbReference>
<organism evidence="7 8">
    <name type="scientific">Mycobacterium asiaticum</name>
    <dbReference type="NCBI Taxonomy" id="1790"/>
    <lineage>
        <taxon>Bacteria</taxon>
        <taxon>Bacillati</taxon>
        <taxon>Actinomycetota</taxon>
        <taxon>Actinomycetes</taxon>
        <taxon>Mycobacteriales</taxon>
        <taxon>Mycobacteriaceae</taxon>
        <taxon>Mycobacterium</taxon>
    </lineage>
</organism>
<evidence type="ECO:0000313" key="8">
    <source>
        <dbReference type="Proteomes" id="UP000093928"/>
    </source>
</evidence>
<evidence type="ECO:0000256" key="3">
    <source>
        <dbReference type="ARBA" id="ARBA00023163"/>
    </source>
</evidence>
<evidence type="ECO:0000256" key="1">
    <source>
        <dbReference type="ARBA" id="ARBA00023015"/>
    </source>
</evidence>
<dbReference type="PRINTS" id="PR00455">
    <property type="entry name" value="HTHTETR"/>
</dbReference>
<sequence length="219" mass="23460">MTQVAQQRRGGRTTKLGRPPGSSGEETVARLVEAALINFGDKGYAGARMTEIAAAAGISHSSIYQYFTSKQELYGAVFDAAQSELLPEYLAAMAEAKTFKAQIGAIFRASARVHERRPAITPFLASMPVELRRHPALLPSLQAEGSPMVGALQEMFGDARRRGEIASTIKDDDMMIAFIGSAMGVGLLSHGMSNGRMSAAVDILLDAFGGRFFNNSVED</sequence>